<keyword evidence="3" id="KW-1185">Reference proteome</keyword>
<dbReference type="Pfam" id="PF00534">
    <property type="entry name" value="Glycos_transf_1"/>
    <property type="match status" value="1"/>
</dbReference>
<dbReference type="AlphaFoldDB" id="A0A6M4H7D3"/>
<gene>
    <name evidence="2" type="ORF">DSM104440_01405</name>
</gene>
<dbReference type="InterPro" id="IPR001296">
    <property type="entry name" value="Glyco_trans_1"/>
</dbReference>
<evidence type="ECO:0000313" key="2">
    <source>
        <dbReference type="EMBL" id="QJR14603.1"/>
    </source>
</evidence>
<dbReference type="PANTHER" id="PTHR46401">
    <property type="entry name" value="GLYCOSYLTRANSFERASE WBBK-RELATED"/>
    <property type="match status" value="1"/>
</dbReference>
<name>A0A6M4H7D3_9PROT</name>
<dbReference type="PANTHER" id="PTHR46401:SF8">
    <property type="entry name" value="BLL6006 PROTEIN"/>
    <property type="match status" value="1"/>
</dbReference>
<dbReference type="CDD" id="cd03801">
    <property type="entry name" value="GT4_PimA-like"/>
    <property type="match status" value="1"/>
</dbReference>
<dbReference type="EMBL" id="CP053073">
    <property type="protein sequence ID" value="QJR14603.1"/>
    <property type="molecule type" value="Genomic_DNA"/>
</dbReference>
<dbReference type="Proteomes" id="UP000503096">
    <property type="component" value="Chromosome"/>
</dbReference>
<dbReference type="GO" id="GO:0016757">
    <property type="term" value="F:glycosyltransferase activity"/>
    <property type="evidence" value="ECO:0007669"/>
    <property type="project" value="InterPro"/>
</dbReference>
<proteinExistence type="predicted"/>
<protein>
    <recommendedName>
        <fullName evidence="1">Glycosyl transferase family 1 domain-containing protein</fullName>
    </recommendedName>
</protein>
<dbReference type="Gene3D" id="3.40.50.2000">
    <property type="entry name" value="Glycogen Phosphorylase B"/>
    <property type="match status" value="1"/>
</dbReference>
<dbReference type="InParanoid" id="A0A6M4H7D3"/>
<reference evidence="2 3" key="1">
    <citation type="submission" date="2020-04" db="EMBL/GenBank/DDBJ databases">
        <title>Usitatibacter rugosus gen. nov., sp. nov. and Usitatibacter palustris sp. nov., novel members of Usitatibacteraceae fam. nov. within the order Nitrosomonadales isolated from soil.</title>
        <authorList>
            <person name="Huber K.J."/>
            <person name="Neumann-Schaal M."/>
            <person name="Geppert A."/>
            <person name="Luckner M."/>
            <person name="Wanner G."/>
            <person name="Overmann J."/>
        </authorList>
    </citation>
    <scope>NUCLEOTIDE SEQUENCE [LARGE SCALE GENOMIC DNA]</scope>
    <source>
        <strain evidence="2 3">Swamp67</strain>
    </source>
</reference>
<dbReference type="KEGG" id="upl:DSM104440_01405"/>
<feature type="domain" description="Glycosyl transferase family 1" evidence="1">
    <location>
        <begin position="131"/>
        <end position="287"/>
    </location>
</feature>
<organism evidence="2 3">
    <name type="scientific">Usitatibacter palustris</name>
    <dbReference type="NCBI Taxonomy" id="2732487"/>
    <lineage>
        <taxon>Bacteria</taxon>
        <taxon>Pseudomonadati</taxon>
        <taxon>Pseudomonadota</taxon>
        <taxon>Betaproteobacteria</taxon>
        <taxon>Nitrosomonadales</taxon>
        <taxon>Usitatibacteraceae</taxon>
        <taxon>Usitatibacter</taxon>
    </lineage>
</organism>
<dbReference type="SUPFAM" id="SSF53756">
    <property type="entry name" value="UDP-Glycosyltransferase/glycogen phosphorylase"/>
    <property type="match status" value="1"/>
</dbReference>
<evidence type="ECO:0000259" key="1">
    <source>
        <dbReference type="Pfam" id="PF00534"/>
    </source>
</evidence>
<dbReference type="InterPro" id="IPR027627">
    <property type="entry name" value="Glycosyltransferase_put"/>
</dbReference>
<dbReference type="NCBIfam" id="TIGR04348">
    <property type="entry name" value="selenoneine biosynthesis selenosugar synthase SenB"/>
    <property type="match status" value="1"/>
</dbReference>
<sequence>MTPGTREKNDGNWRTAARWSEMLRDRFRVILQTAWSGEPADALIALHARRSAESIRAFRDRNPHGRIALVLTGTDLYGDLPGNKEAVRSLDIADRVIVLQEDALDHLRAAWRKKSAVIYQSATPLRPASKAKGRLDCVAVGHLREEKDPETLFRALSLLPSSLPIRVRHIGAALDPRLAKLARSTAKHDPRYRWFGPLAHGLTRIAIRNAHVLVHPSRLEGGANVIAEALASGSTVIASRMSGNVGMLGRDYPGFFPVGEPAELADRLAQALDPAYLRELTRACRKRAPLFRPEHEARQLGRILSSLLA</sequence>
<evidence type="ECO:0000313" key="3">
    <source>
        <dbReference type="Proteomes" id="UP000503096"/>
    </source>
</evidence>
<accession>A0A6M4H7D3</accession>